<reference evidence="2" key="1">
    <citation type="journal article" date="2020" name="bioRxiv">
        <title>A rank-normalized archaeal taxonomy based on genome phylogeny resolves widespread incomplete and uneven classifications.</title>
        <authorList>
            <person name="Rinke C."/>
            <person name="Chuvochina M."/>
            <person name="Mussig A.J."/>
            <person name="Chaumeil P.-A."/>
            <person name="Waite D.W."/>
            <person name="Whitman W.B."/>
            <person name="Parks D.H."/>
            <person name="Hugenholtz P."/>
        </authorList>
    </citation>
    <scope>NUCLEOTIDE SEQUENCE [LARGE SCALE GENOMIC DNA]</scope>
</reference>
<dbReference type="EMBL" id="DUHE01000154">
    <property type="protein sequence ID" value="HII84294.1"/>
    <property type="molecule type" value="Genomic_DNA"/>
</dbReference>
<organism evidence="1 2">
    <name type="scientific">Methanobacterium subterraneum</name>
    <dbReference type="NCBI Taxonomy" id="59277"/>
    <lineage>
        <taxon>Archaea</taxon>
        <taxon>Methanobacteriati</taxon>
        <taxon>Methanobacteriota</taxon>
        <taxon>Methanomada group</taxon>
        <taxon>Methanobacteria</taxon>
        <taxon>Methanobacteriales</taxon>
        <taxon>Methanobacteriaceae</taxon>
        <taxon>Methanobacterium</taxon>
    </lineage>
</organism>
<protein>
    <submittedName>
        <fullName evidence="1">Uncharacterized protein</fullName>
    </submittedName>
</protein>
<dbReference type="AlphaFoldDB" id="A0A7J4TJV0"/>
<evidence type="ECO:0000313" key="2">
    <source>
        <dbReference type="Proteomes" id="UP000586031"/>
    </source>
</evidence>
<gene>
    <name evidence="1" type="ORF">HA271_05545</name>
</gene>
<proteinExistence type="predicted"/>
<evidence type="ECO:0000313" key="1">
    <source>
        <dbReference type="EMBL" id="HII84294.1"/>
    </source>
</evidence>
<comment type="caution">
    <text evidence="1">The sequence shown here is derived from an EMBL/GenBank/DDBJ whole genome shotgun (WGS) entry which is preliminary data.</text>
</comment>
<dbReference type="Proteomes" id="UP000586031">
    <property type="component" value="Unassembled WGS sequence"/>
</dbReference>
<accession>A0A7J4TJV0</accession>
<sequence>MTYVNQKETKQSRTIGTKLTPREYEEISGLVDAGIYLSASDFVRESIRDKLKSIRVIKIRDIDYETAKKEVLGYYRSYDEAYISDVSADLELDLELVNQITEELEQENRLKGI</sequence>
<name>A0A7J4TJV0_9EURY</name>